<reference evidence="1 2" key="1">
    <citation type="submission" date="2011-03" db="EMBL/GenBank/DDBJ databases">
        <authorList>
            <person name="Muzny D."/>
            <person name="Qin X."/>
            <person name="Deng J."/>
            <person name="Jiang H."/>
            <person name="Liu Y."/>
            <person name="Qu J."/>
            <person name="Song X.-Z."/>
            <person name="Zhang L."/>
            <person name="Thornton R."/>
            <person name="Coyle M."/>
            <person name="Francisco L."/>
            <person name="Jackson L."/>
            <person name="Javaid M."/>
            <person name="Korchina V."/>
            <person name="Kovar C."/>
            <person name="Mata R."/>
            <person name="Mathew T."/>
            <person name="Ngo R."/>
            <person name="Nguyen L."/>
            <person name="Nguyen N."/>
            <person name="Okwuonu G."/>
            <person name="Ongeri F."/>
            <person name="Pham C."/>
            <person name="Simmons D."/>
            <person name="Wilczek-Boney K."/>
            <person name="Hale W."/>
            <person name="Jakkamsetti A."/>
            <person name="Pham P."/>
            <person name="Ruth R."/>
            <person name="San Lucas F."/>
            <person name="Warren J."/>
            <person name="Zhang J."/>
            <person name="Zhao Z."/>
            <person name="Zhou C."/>
            <person name="Zhu D."/>
            <person name="Lee S."/>
            <person name="Bess C."/>
            <person name="Blankenburg K."/>
            <person name="Forbes L."/>
            <person name="Fu Q."/>
            <person name="Gubbala S."/>
            <person name="Hirani K."/>
            <person name="Jayaseelan J.C."/>
            <person name="Lara F."/>
            <person name="Munidasa M."/>
            <person name="Palculict T."/>
            <person name="Patil S."/>
            <person name="Pu L.-L."/>
            <person name="Saada N."/>
            <person name="Tang L."/>
            <person name="Weissenberger G."/>
            <person name="Zhu Y."/>
            <person name="Hemphill L."/>
            <person name="Shang Y."/>
            <person name="Youmans B."/>
            <person name="Ayvaz T."/>
            <person name="Ross M."/>
            <person name="Santibanez J."/>
            <person name="Aqrawi P."/>
            <person name="Gross S."/>
            <person name="Joshi V."/>
            <person name="Fowler G."/>
            <person name="Nazareth L."/>
            <person name="Reid J."/>
            <person name="Worley K."/>
            <person name="Petrosino J."/>
            <person name="Highlander S."/>
            <person name="Gibbs R."/>
        </authorList>
    </citation>
    <scope>NUCLEOTIDE SEQUENCE [LARGE SCALE GENOMIC DNA]</scope>
    <source>
        <strain evidence="1 2">SK1087</strain>
    </source>
</reference>
<name>F3SK93_STRSA</name>
<accession>F3SK93</accession>
<dbReference type="PATRIC" id="fig|888824.3.peg.1533"/>
<evidence type="ECO:0000313" key="1">
    <source>
        <dbReference type="EMBL" id="EGG39494.1"/>
    </source>
</evidence>
<comment type="caution">
    <text evidence="1">The sequence shown here is derived from an EMBL/GenBank/DDBJ whole genome shotgun (WGS) entry which is preliminary data.</text>
</comment>
<dbReference type="EMBL" id="AFDP01000017">
    <property type="protein sequence ID" value="EGG39494.1"/>
    <property type="molecule type" value="Genomic_DNA"/>
</dbReference>
<dbReference type="AlphaFoldDB" id="F3SK93"/>
<protein>
    <submittedName>
        <fullName evidence="1">Uncharacterized protein</fullName>
    </submittedName>
</protein>
<proteinExistence type="predicted"/>
<evidence type="ECO:0000313" key="2">
    <source>
        <dbReference type="Proteomes" id="UP000003378"/>
    </source>
</evidence>
<gene>
    <name evidence="1" type="ORF">HMPREF9397_1565</name>
</gene>
<organism evidence="1 2">
    <name type="scientific">Streptococcus sanguinis SK1087</name>
    <dbReference type="NCBI Taxonomy" id="888824"/>
    <lineage>
        <taxon>Bacteria</taxon>
        <taxon>Bacillati</taxon>
        <taxon>Bacillota</taxon>
        <taxon>Bacilli</taxon>
        <taxon>Lactobacillales</taxon>
        <taxon>Streptococcaceae</taxon>
        <taxon>Streptococcus</taxon>
    </lineage>
</organism>
<dbReference type="Proteomes" id="UP000003378">
    <property type="component" value="Unassembled WGS sequence"/>
</dbReference>
<sequence length="117" mass="13418">MILTACGNSSDALQGEWKAQTGAQENVVLKFDKDKVTVDGKEYDYKQKSVEKKGDITYYKIEQNGENYTVIFPDKDKNIAVMIQPYSSKDDLNGTMLYAMNKKEQPNYSEYSKKYSQ</sequence>
<dbReference type="HOGENOM" id="CLU_157305_0_0_9"/>
<dbReference type="RefSeq" id="WP_002919821.1">
    <property type="nucleotide sequence ID" value="NZ_GL883609.1"/>
</dbReference>